<keyword evidence="1" id="KW-1133">Transmembrane helix</keyword>
<dbReference type="RefSeq" id="WP_183354394.1">
    <property type="nucleotide sequence ID" value="NZ_BLXX01000004.1"/>
</dbReference>
<sequence length="131" mass="14660">MRNYDYFPDQEDDPWAQVQLTKEAIRARSTLIIYTVLLTAPFVALVACGAYFCGLKPNEVLGISCYKSMLSALFFFDTLRNAAHHCFDEAQADGLVSCPKGVPVIDPSYPHRRLARLSFAIGGRIARSKNR</sequence>
<proteinExistence type="predicted"/>
<comment type="caution">
    <text evidence="2">The sequence shown here is derived from an EMBL/GenBank/DDBJ whole genome shotgun (WGS) entry which is preliminary data.</text>
</comment>
<evidence type="ECO:0000313" key="3">
    <source>
        <dbReference type="Proteomes" id="UP000556026"/>
    </source>
</evidence>
<protein>
    <submittedName>
        <fullName evidence="2">Uncharacterized protein</fullName>
    </submittedName>
</protein>
<accession>A0A6V8MHY5</accession>
<keyword evidence="1" id="KW-0812">Transmembrane</keyword>
<feature type="transmembrane region" description="Helical" evidence="1">
    <location>
        <begin position="31"/>
        <end position="52"/>
    </location>
</feature>
<dbReference type="EMBL" id="BLXX01000004">
    <property type="protein sequence ID" value="GFO59577.1"/>
    <property type="molecule type" value="Genomic_DNA"/>
</dbReference>
<evidence type="ECO:0000313" key="2">
    <source>
        <dbReference type="EMBL" id="GFO59577.1"/>
    </source>
</evidence>
<organism evidence="2 3">
    <name type="scientific">Geomonas silvestris</name>
    <dbReference type="NCBI Taxonomy" id="2740184"/>
    <lineage>
        <taxon>Bacteria</taxon>
        <taxon>Pseudomonadati</taxon>
        <taxon>Thermodesulfobacteriota</taxon>
        <taxon>Desulfuromonadia</taxon>
        <taxon>Geobacterales</taxon>
        <taxon>Geobacteraceae</taxon>
        <taxon>Geomonas</taxon>
    </lineage>
</organism>
<gene>
    <name evidence="2" type="ORF">GMST_19020</name>
</gene>
<keyword evidence="3" id="KW-1185">Reference proteome</keyword>
<dbReference type="Proteomes" id="UP000556026">
    <property type="component" value="Unassembled WGS sequence"/>
</dbReference>
<dbReference type="AlphaFoldDB" id="A0A6V8MHY5"/>
<evidence type="ECO:0000256" key="1">
    <source>
        <dbReference type="SAM" id="Phobius"/>
    </source>
</evidence>
<reference evidence="3" key="1">
    <citation type="submission" date="2020-06" db="EMBL/GenBank/DDBJ databases">
        <title>Draft genomic sequence of Geomonas sp. Red330.</title>
        <authorList>
            <person name="Itoh H."/>
            <person name="Zhenxing X."/>
            <person name="Ushijima N."/>
            <person name="Masuda Y."/>
            <person name="Shiratori Y."/>
            <person name="Senoo K."/>
        </authorList>
    </citation>
    <scope>NUCLEOTIDE SEQUENCE [LARGE SCALE GENOMIC DNA]</scope>
    <source>
        <strain evidence="3">Red330</strain>
    </source>
</reference>
<name>A0A6V8MHY5_9BACT</name>
<keyword evidence="1" id="KW-0472">Membrane</keyword>